<gene>
    <name evidence="2" type="ORF">VE01_08495</name>
</gene>
<reference evidence="3" key="2">
    <citation type="journal article" date="2018" name="Nat. Commun.">
        <title>Extreme sensitivity to ultraviolet light in the fungal pathogen causing white-nose syndrome of bats.</title>
        <authorList>
            <person name="Palmer J.M."/>
            <person name="Drees K.P."/>
            <person name="Foster J.T."/>
            <person name="Lindner D.L."/>
        </authorList>
    </citation>
    <scope>NUCLEOTIDE SEQUENCE [LARGE SCALE GENOMIC DNA]</scope>
    <source>
        <strain evidence="3">UAMH 10579</strain>
    </source>
</reference>
<dbReference type="Proteomes" id="UP000091956">
    <property type="component" value="Unassembled WGS sequence"/>
</dbReference>
<dbReference type="InterPro" id="IPR053008">
    <property type="entry name" value="Phomopsin_biosynth_assoc"/>
</dbReference>
<dbReference type="OrthoDB" id="3501153at2759"/>
<reference evidence="2 3" key="1">
    <citation type="submission" date="2016-03" db="EMBL/GenBank/DDBJ databases">
        <title>Comparative genomics of Pseudogymnoascus destructans, the fungus causing white-nose syndrome of bats.</title>
        <authorList>
            <person name="Palmer J.M."/>
            <person name="Drees K.P."/>
            <person name="Foster J.T."/>
            <person name="Lindner D.L."/>
        </authorList>
    </citation>
    <scope>NUCLEOTIDE SEQUENCE [LARGE SCALE GENOMIC DNA]</scope>
    <source>
        <strain evidence="2 3">UAMH 10579</strain>
    </source>
</reference>
<keyword evidence="1" id="KW-0472">Membrane</keyword>
<organism evidence="2 3">
    <name type="scientific">Pseudogymnoascus verrucosus</name>
    <dbReference type="NCBI Taxonomy" id="342668"/>
    <lineage>
        <taxon>Eukaryota</taxon>
        <taxon>Fungi</taxon>
        <taxon>Dikarya</taxon>
        <taxon>Ascomycota</taxon>
        <taxon>Pezizomycotina</taxon>
        <taxon>Leotiomycetes</taxon>
        <taxon>Thelebolales</taxon>
        <taxon>Thelebolaceae</taxon>
        <taxon>Pseudogymnoascus</taxon>
    </lineage>
</organism>
<feature type="transmembrane region" description="Helical" evidence="1">
    <location>
        <begin position="52"/>
        <end position="71"/>
    </location>
</feature>
<proteinExistence type="predicted"/>
<evidence type="ECO:0000256" key="1">
    <source>
        <dbReference type="SAM" id="Phobius"/>
    </source>
</evidence>
<evidence type="ECO:0000313" key="2">
    <source>
        <dbReference type="EMBL" id="OBT93875.1"/>
    </source>
</evidence>
<sequence>MNSPVFWGKHTRKASQNYHPLVSSPDSSYSEGSEAELKVIPGPQYTTWRRKLYGIIIFLVVLVVALGTYVAKLHFMEDHGIGPKPIKCLCGSSTSEAESLGCKYDSLAACWLPTHCRDDELTAEFEHAGDGPNGEWTYWADSNATRGMTLEEVGLLANLPKPQAMFYSTFGWHVAHCAFYWRKEFRMRAKGLMLENRYDRESHVEHCYPIFMANIPLDAIGAGFGVKLGGERDVGGHGHGHMERP</sequence>
<dbReference type="AlphaFoldDB" id="A0A1B8GDH5"/>
<dbReference type="RefSeq" id="XP_018127608.1">
    <property type="nucleotide sequence ID" value="XM_018277917.2"/>
</dbReference>
<protein>
    <submittedName>
        <fullName evidence="2">Uncharacterized protein</fullName>
    </submittedName>
</protein>
<keyword evidence="3" id="KW-1185">Reference proteome</keyword>
<dbReference type="GeneID" id="28841881"/>
<dbReference type="STRING" id="342668.A0A1B8GDH5"/>
<name>A0A1B8GDH5_9PEZI</name>
<dbReference type="PANTHER" id="PTHR35896">
    <property type="entry name" value="IG-LIKE DOMAIN-CONTAINING PROTEIN"/>
    <property type="match status" value="1"/>
</dbReference>
<accession>A0A1B8GDH5</accession>
<keyword evidence="1" id="KW-1133">Transmembrane helix</keyword>
<dbReference type="EMBL" id="KV460249">
    <property type="protein sequence ID" value="OBT93875.1"/>
    <property type="molecule type" value="Genomic_DNA"/>
</dbReference>
<keyword evidence="1" id="KW-0812">Transmembrane</keyword>
<evidence type="ECO:0000313" key="3">
    <source>
        <dbReference type="Proteomes" id="UP000091956"/>
    </source>
</evidence>
<dbReference type="PANTHER" id="PTHR35896:SF3">
    <property type="entry name" value="MAJOR FACILITATOR SUPERFAMILY TRANSPORTER"/>
    <property type="match status" value="1"/>
</dbReference>